<organism evidence="1 2">
    <name type="scientific">Penicillium angulare</name>
    <dbReference type="NCBI Taxonomy" id="116970"/>
    <lineage>
        <taxon>Eukaryota</taxon>
        <taxon>Fungi</taxon>
        <taxon>Dikarya</taxon>
        <taxon>Ascomycota</taxon>
        <taxon>Pezizomycotina</taxon>
        <taxon>Eurotiomycetes</taxon>
        <taxon>Eurotiomycetidae</taxon>
        <taxon>Eurotiales</taxon>
        <taxon>Aspergillaceae</taxon>
        <taxon>Penicillium</taxon>
    </lineage>
</organism>
<dbReference type="InterPro" id="IPR008949">
    <property type="entry name" value="Isoprenoid_synthase_dom_sf"/>
</dbReference>
<proteinExistence type="predicted"/>
<accession>A0A9W9FY21</accession>
<reference evidence="1" key="1">
    <citation type="submission" date="2022-11" db="EMBL/GenBank/DDBJ databases">
        <authorList>
            <person name="Petersen C."/>
        </authorList>
    </citation>
    <scope>NUCLEOTIDE SEQUENCE</scope>
    <source>
        <strain evidence="1">IBT 30069</strain>
    </source>
</reference>
<dbReference type="Proteomes" id="UP001149165">
    <property type="component" value="Unassembled WGS sequence"/>
</dbReference>
<protein>
    <submittedName>
        <fullName evidence="1">Geranylgeranyl pyrophosphate synthase</fullName>
    </submittedName>
</protein>
<comment type="caution">
    <text evidence="1">The sequence shown here is derived from an EMBL/GenBank/DDBJ whole genome shotgun (WGS) entry which is preliminary data.</text>
</comment>
<keyword evidence="2" id="KW-1185">Reference proteome</keyword>
<dbReference type="EMBL" id="JAPQKH010000003">
    <property type="protein sequence ID" value="KAJ5108609.1"/>
    <property type="molecule type" value="Genomic_DNA"/>
</dbReference>
<dbReference type="AlphaFoldDB" id="A0A9W9FY21"/>
<sequence>MGFYQGHPFLYSEPLVPIVSVPERFYSSIPVRVSKYSDSIQEAAEKAREDLVKKLGVSTASLAANGTITQHGHVVSWAFPECPSSWISFLTELIEFGVIFDDLTDSLDKNSGPEPVKFDRY</sequence>
<reference evidence="1" key="2">
    <citation type="journal article" date="2023" name="IMA Fungus">
        <title>Comparative genomic study of the Penicillium genus elucidates a diverse pangenome and 15 lateral gene transfer events.</title>
        <authorList>
            <person name="Petersen C."/>
            <person name="Sorensen T."/>
            <person name="Nielsen M.R."/>
            <person name="Sondergaard T.E."/>
            <person name="Sorensen J.L."/>
            <person name="Fitzpatrick D.A."/>
            <person name="Frisvad J.C."/>
            <person name="Nielsen K.L."/>
        </authorList>
    </citation>
    <scope>NUCLEOTIDE SEQUENCE</scope>
    <source>
        <strain evidence="1">IBT 30069</strain>
    </source>
</reference>
<evidence type="ECO:0000313" key="1">
    <source>
        <dbReference type="EMBL" id="KAJ5108609.1"/>
    </source>
</evidence>
<name>A0A9W9FY21_9EURO</name>
<evidence type="ECO:0000313" key="2">
    <source>
        <dbReference type="Proteomes" id="UP001149165"/>
    </source>
</evidence>
<dbReference type="Gene3D" id="1.10.600.10">
    <property type="entry name" value="Farnesyl Diphosphate Synthase"/>
    <property type="match status" value="1"/>
</dbReference>
<gene>
    <name evidence="1" type="ORF">N7456_005284</name>
</gene>